<feature type="transmembrane region" description="Helical" evidence="7">
    <location>
        <begin position="636"/>
        <end position="661"/>
    </location>
</feature>
<evidence type="ECO:0000256" key="7">
    <source>
        <dbReference type="SAM" id="Phobius"/>
    </source>
</evidence>
<feature type="transmembrane region" description="Helical" evidence="7">
    <location>
        <begin position="305"/>
        <end position="331"/>
    </location>
</feature>
<comment type="caution">
    <text evidence="10">The sequence shown here is derived from an EMBL/GenBank/DDBJ whole genome shotgun (WGS) entry which is preliminary data.</text>
</comment>
<evidence type="ECO:0000259" key="9">
    <source>
        <dbReference type="Pfam" id="PF12704"/>
    </source>
</evidence>
<name>A0ABT8FZR2_9MICO</name>
<evidence type="ECO:0000256" key="3">
    <source>
        <dbReference type="ARBA" id="ARBA00022475"/>
    </source>
</evidence>
<feature type="transmembrane region" description="Helical" evidence="7">
    <location>
        <begin position="351"/>
        <end position="375"/>
    </location>
</feature>
<organism evidence="10 11">
    <name type="scientific">Demequina zhanjiangensis</name>
    <dbReference type="NCBI Taxonomy" id="3051659"/>
    <lineage>
        <taxon>Bacteria</taxon>
        <taxon>Bacillati</taxon>
        <taxon>Actinomycetota</taxon>
        <taxon>Actinomycetes</taxon>
        <taxon>Micrococcales</taxon>
        <taxon>Demequinaceae</taxon>
        <taxon>Demequina</taxon>
    </lineage>
</organism>
<keyword evidence="5 7" id="KW-1133">Transmembrane helix</keyword>
<evidence type="ECO:0000313" key="11">
    <source>
        <dbReference type="Proteomes" id="UP001172738"/>
    </source>
</evidence>
<evidence type="ECO:0000256" key="5">
    <source>
        <dbReference type="ARBA" id="ARBA00022989"/>
    </source>
</evidence>
<comment type="similarity">
    <text evidence="2">Belongs to the ABC-4 integral membrane protein family. LolC/E subfamily.</text>
</comment>
<evidence type="ECO:0000256" key="1">
    <source>
        <dbReference type="ARBA" id="ARBA00004651"/>
    </source>
</evidence>
<evidence type="ECO:0000256" key="4">
    <source>
        <dbReference type="ARBA" id="ARBA00022692"/>
    </source>
</evidence>
<dbReference type="EMBL" id="JAUHPV010000002">
    <property type="protein sequence ID" value="MDN4472252.1"/>
    <property type="molecule type" value="Genomic_DNA"/>
</dbReference>
<feature type="transmembrane region" description="Helical" evidence="7">
    <location>
        <begin position="425"/>
        <end position="449"/>
    </location>
</feature>
<keyword evidence="4 7" id="KW-0812">Transmembrane</keyword>
<proteinExistence type="inferred from homology"/>
<reference evidence="10" key="1">
    <citation type="submission" date="2023-06" db="EMBL/GenBank/DDBJ databases">
        <title>SYSU T00b26.</title>
        <authorList>
            <person name="Gao L."/>
            <person name="Fang B.-Z."/>
            <person name="Li W.-J."/>
        </authorList>
    </citation>
    <scope>NUCLEOTIDE SEQUENCE</scope>
    <source>
        <strain evidence="10">SYSU T00b26</strain>
    </source>
</reference>
<feature type="transmembrane region" description="Helical" evidence="7">
    <location>
        <begin position="734"/>
        <end position="751"/>
    </location>
</feature>
<dbReference type="PANTHER" id="PTHR30489">
    <property type="entry name" value="LIPOPROTEIN-RELEASING SYSTEM TRANSMEMBRANE PROTEIN LOLE"/>
    <property type="match status" value="1"/>
</dbReference>
<dbReference type="Pfam" id="PF02687">
    <property type="entry name" value="FtsX"/>
    <property type="match status" value="2"/>
</dbReference>
<evidence type="ECO:0000259" key="8">
    <source>
        <dbReference type="Pfam" id="PF02687"/>
    </source>
</evidence>
<keyword evidence="11" id="KW-1185">Reference proteome</keyword>
<dbReference type="RefSeq" id="WP_301126660.1">
    <property type="nucleotide sequence ID" value="NZ_JAUHPV010000002.1"/>
</dbReference>
<comment type="subcellular location">
    <subcellularLocation>
        <location evidence="1">Cell membrane</location>
        <topology evidence="1">Multi-pass membrane protein</topology>
    </subcellularLocation>
</comment>
<feature type="transmembrane region" description="Helical" evidence="7">
    <location>
        <begin position="20"/>
        <end position="40"/>
    </location>
</feature>
<accession>A0ABT8FZR2</accession>
<dbReference type="Pfam" id="PF12704">
    <property type="entry name" value="MacB_PCD"/>
    <property type="match status" value="1"/>
</dbReference>
<dbReference type="Proteomes" id="UP001172738">
    <property type="component" value="Unassembled WGS sequence"/>
</dbReference>
<evidence type="ECO:0000256" key="2">
    <source>
        <dbReference type="ARBA" id="ARBA00005236"/>
    </source>
</evidence>
<evidence type="ECO:0000256" key="6">
    <source>
        <dbReference type="ARBA" id="ARBA00023136"/>
    </source>
</evidence>
<dbReference type="PANTHER" id="PTHR30489:SF0">
    <property type="entry name" value="LIPOPROTEIN-RELEASING SYSTEM TRANSMEMBRANE PROTEIN LOLE"/>
    <property type="match status" value="1"/>
</dbReference>
<sequence length="773" mass="80773">MQARTKKTFRDLWRQRTQVIAVGITIALGVMLYITAAGAFQNLTASYDATYDRLGFADLIATGGDPEQVAQAALDAGAAEAIARTQVDPPMLLEDTKLLGRVVGLPSDGRAPVDDVDVVEGDYLDPSAPDSILLESHAAGTFDLGPGDSLEIYTATGWHAVTVAGVADSAEYLWPARSRQDVLSDPHSFAVVFADEATVQEWFATGPTQTLALLGEGADEETVTAAMKDAGASAVTTQDQQPSQATLNEDLQGFDQMSVAFPALFLIAAGVAAWVLLTRRIIQERPVIGTMMAAGARRGRILRHYLAQGALIGLVGSVVGAILGAPLNSLATSAYTGVLGVPDTVVRNYPWMIAVGIAFGVLVGALGALGPAVVASRTAPAQAMRPIADASPPGAWSRLVARMTGVPVGLRMALRDLARSTRRTFATMLGTVLALVLVLASVGMMSSILEAIRIQFDEVELADATVTVQDASGAAGAIEAMEGVAAFEDVVAGEATILANEESYETALTGYEPGTAMHGFRGVDGETLSVPADGILVGHALQDLLSVDVGDAVTVSTAAGDSQTTIAGFVDEPMGTSAYASLDTASAMLPPTGVTSHSLLFTEDADRDAMRQAITDVDGVVAYQDSRAILSIVQQYLGLFYVFIGAMILLGAVLALAVMYVTMAVNVVERTGELATLRAAGVPLRRVAGAIATENMLATLLGVPIGLLLGVWAAQAFMDTFNDDLFSLTVRWSWWALPAAALGVLLAALASQWPASRQIARVDIARVVRERAS</sequence>
<feature type="domain" description="MacB-like periplasmic core" evidence="9">
    <location>
        <begin position="424"/>
        <end position="616"/>
    </location>
</feature>
<dbReference type="InterPro" id="IPR051447">
    <property type="entry name" value="Lipoprotein-release_system"/>
</dbReference>
<evidence type="ECO:0000313" key="10">
    <source>
        <dbReference type="EMBL" id="MDN4472252.1"/>
    </source>
</evidence>
<keyword evidence="6 7" id="KW-0472">Membrane</keyword>
<gene>
    <name evidence="10" type="ORF">QQX04_04505</name>
</gene>
<feature type="domain" description="ABC3 transporter permease C-terminal" evidence="8">
    <location>
        <begin position="646"/>
        <end position="762"/>
    </location>
</feature>
<feature type="transmembrane region" description="Helical" evidence="7">
    <location>
        <begin position="259"/>
        <end position="277"/>
    </location>
</feature>
<dbReference type="InterPro" id="IPR025857">
    <property type="entry name" value="MacB_PCD"/>
</dbReference>
<keyword evidence="3" id="KW-1003">Cell membrane</keyword>
<dbReference type="InterPro" id="IPR003838">
    <property type="entry name" value="ABC3_permease_C"/>
</dbReference>
<protein>
    <submittedName>
        <fullName evidence="10">FtsX-like permease family protein</fullName>
    </submittedName>
</protein>
<feature type="transmembrane region" description="Helical" evidence="7">
    <location>
        <begin position="695"/>
        <end position="714"/>
    </location>
</feature>
<feature type="domain" description="ABC3 transporter permease C-terminal" evidence="8">
    <location>
        <begin position="260"/>
        <end position="378"/>
    </location>
</feature>